<feature type="domain" description="Nephrocystin 3-like N-terminal" evidence="5">
    <location>
        <begin position="133"/>
        <end position="252"/>
    </location>
</feature>
<comment type="caution">
    <text evidence="6">The sequence shown here is derived from an EMBL/GenBank/DDBJ whole genome shotgun (WGS) entry which is preliminary data.</text>
</comment>
<evidence type="ECO:0000313" key="6">
    <source>
        <dbReference type="EMBL" id="KKY13833.1"/>
    </source>
</evidence>
<dbReference type="PROSITE" id="PS50088">
    <property type="entry name" value="ANK_REPEAT"/>
    <property type="match status" value="6"/>
</dbReference>
<organism evidence="6 7">
    <name type="scientific">Diplodia seriata</name>
    <dbReference type="NCBI Taxonomy" id="420778"/>
    <lineage>
        <taxon>Eukaryota</taxon>
        <taxon>Fungi</taxon>
        <taxon>Dikarya</taxon>
        <taxon>Ascomycota</taxon>
        <taxon>Pezizomycotina</taxon>
        <taxon>Dothideomycetes</taxon>
        <taxon>Dothideomycetes incertae sedis</taxon>
        <taxon>Botryosphaeriales</taxon>
        <taxon>Botryosphaeriaceae</taxon>
        <taxon>Diplodia</taxon>
    </lineage>
</organism>
<dbReference type="Pfam" id="PF24883">
    <property type="entry name" value="NPHP3_N"/>
    <property type="match status" value="1"/>
</dbReference>
<evidence type="ECO:0000256" key="3">
    <source>
        <dbReference type="PROSITE-ProRule" id="PRU00023"/>
    </source>
</evidence>
<dbReference type="PROSITE" id="PS50297">
    <property type="entry name" value="ANK_REP_REGION"/>
    <property type="match status" value="4"/>
</dbReference>
<dbReference type="GO" id="GO:0005634">
    <property type="term" value="C:nucleus"/>
    <property type="evidence" value="ECO:0007669"/>
    <property type="project" value="TreeGrafter"/>
</dbReference>
<dbReference type="Pfam" id="PF12796">
    <property type="entry name" value="Ank_2"/>
    <property type="match status" value="2"/>
</dbReference>
<feature type="repeat" description="ANK" evidence="3">
    <location>
        <begin position="1011"/>
        <end position="1037"/>
    </location>
</feature>
<dbReference type="InterPro" id="IPR050663">
    <property type="entry name" value="Ankyrin-SOCS_Box"/>
</dbReference>
<reference evidence="6 7" key="2">
    <citation type="submission" date="2015-05" db="EMBL/GenBank/DDBJ databases">
        <title>Distinctive expansion of gene families associated with plant cell wall degradation and secondary metabolism in the genomes of grapevine trunk pathogens.</title>
        <authorList>
            <person name="Lawrence D.P."/>
            <person name="Travadon R."/>
            <person name="Rolshausen P.E."/>
            <person name="Baumgartner K."/>
        </authorList>
    </citation>
    <scope>NUCLEOTIDE SEQUENCE [LARGE SCALE GENOMIC DNA]</scope>
    <source>
        <strain evidence="6">DS831</strain>
    </source>
</reference>
<dbReference type="GO" id="GO:0000976">
    <property type="term" value="F:transcription cis-regulatory region binding"/>
    <property type="evidence" value="ECO:0007669"/>
    <property type="project" value="TreeGrafter"/>
</dbReference>
<feature type="repeat" description="ANK" evidence="3">
    <location>
        <begin position="511"/>
        <end position="543"/>
    </location>
</feature>
<sequence>MADPIGIASGIAGLVTIAWQIVNLSHSYISDVRSADRSRARFEQELLALTSVLLQAEDACQEAESLGLVAPRPAALSANIVSESHVQLLDLRSELQKHSSRLIWPFREKELRKHVDALQRLNAIFSAFVTSNVLSRVIRDLSEDTSACILYFFCDFSSRTQQSTAVILRSILLQLAEQGDPAVLSELNKQRQSIGRNFSTENLAQALHTTFLNHKNIFLVLDAPDELETPKEIVYLLQAFAEAGCKVCVTSRDIPEVRGPLSAAKHIHIRNASPEDLATYIRSRFAESDFCDALTVINDIVDAVVQRADGIFLLAKLFLDQLLELSTLKKIRKTVKSLPVTVCAGLVTENPKDGTIGMVHTSAYEFFRSHYSNQYASIQVDIAKTSLLYLSSQEMRAGACENLESLDKRLEKLPFLPYAARYWGKHIEIPDLEEQLTSFIMTLIDDEALRSSSFQVLQNRHGLKSPGVAEASFEMTPRDQQPLHIAAYWGLEKTAAALLARGDDPSIPDSQGWTPLHWAVSNSNSAIVKVLIDGGARLDATDSQGWTPLFWTAFNNDMAILQQLLESGAQHLVRDISGWTALKYAISRRHFGVVQVLVEHYKRYLARMRQDENNQARGLSFEQERDYVEASIEMVADMKNDEVPSLLEKPDMAVEDYEKLWSLGHFDRTLHNIWRLREKAEMDYDEKSCLLYAIKSGHPKIVRQLLDAGADVHSKDRSGRNALHYAARYGNLEVVKMVIDAGAEATIDKSGRNAFHHLTNRNDNNLKAQEIEGIIDLLAEKCGPENLAPILEDLPRLKVDINAEDKYEKRTMLLATVQHINSEVATQSFLDAGADPFKTDNKGLDAFLQALLSRCDKALRCLIRHAQSHPRAGHWTTHLLPPPAAAAADPAPSADFFASICTALSLHGSLDALHGAPLGAPHGLDRQTLLQHFAALNDLPRVQTLLAHGASPEIPDQLGWRALHTALHHNAPAVAAALLAAGADPHAATTRWRDASTKPSGLYAGNAWKGTPLHLAAMCGNVEAVALLLERGVDVDAIFILISVIVFVIVIDTT</sequence>
<feature type="transmembrane region" description="Helical" evidence="4">
    <location>
        <begin position="1037"/>
        <end position="1053"/>
    </location>
</feature>
<feature type="repeat" description="ANK" evidence="3">
    <location>
        <begin position="544"/>
        <end position="576"/>
    </location>
</feature>
<evidence type="ECO:0000313" key="7">
    <source>
        <dbReference type="Proteomes" id="UP000034182"/>
    </source>
</evidence>
<dbReference type="EMBL" id="LAQI01000256">
    <property type="protein sequence ID" value="KKY13833.1"/>
    <property type="molecule type" value="Genomic_DNA"/>
</dbReference>
<dbReference type="InterPro" id="IPR027417">
    <property type="entry name" value="P-loop_NTPase"/>
</dbReference>
<dbReference type="Proteomes" id="UP000034182">
    <property type="component" value="Unassembled WGS sequence"/>
</dbReference>
<dbReference type="SUPFAM" id="SSF48403">
    <property type="entry name" value="Ankyrin repeat"/>
    <property type="match status" value="2"/>
</dbReference>
<dbReference type="Gene3D" id="3.40.50.300">
    <property type="entry name" value="P-loop containing nucleotide triphosphate hydrolases"/>
    <property type="match status" value="1"/>
</dbReference>
<dbReference type="InterPro" id="IPR036770">
    <property type="entry name" value="Ankyrin_rpt-contain_sf"/>
</dbReference>
<dbReference type="InterPro" id="IPR002110">
    <property type="entry name" value="Ankyrin_rpt"/>
</dbReference>
<dbReference type="Pfam" id="PF00023">
    <property type="entry name" value="Ank"/>
    <property type="match status" value="2"/>
</dbReference>
<keyword evidence="1" id="KW-0677">Repeat</keyword>
<reference evidence="6 7" key="1">
    <citation type="submission" date="2015-03" db="EMBL/GenBank/DDBJ databases">
        <authorList>
            <person name="Morales-Cruz A."/>
            <person name="Amrine K.C."/>
            <person name="Cantu D."/>
        </authorList>
    </citation>
    <scope>NUCLEOTIDE SEQUENCE [LARGE SCALE GENOMIC DNA]</scope>
    <source>
        <strain evidence="6">DS831</strain>
    </source>
</reference>
<evidence type="ECO:0000256" key="2">
    <source>
        <dbReference type="ARBA" id="ARBA00023043"/>
    </source>
</evidence>
<accession>A0A0G2FPJ9</accession>
<gene>
    <name evidence="6" type="ORF">UCDDS831_g08658</name>
</gene>
<keyword evidence="2 3" id="KW-0040">ANK repeat</keyword>
<keyword evidence="4" id="KW-0812">Transmembrane</keyword>
<dbReference type="GO" id="GO:0045944">
    <property type="term" value="P:positive regulation of transcription by RNA polymerase II"/>
    <property type="evidence" value="ECO:0007669"/>
    <property type="project" value="TreeGrafter"/>
</dbReference>
<protein>
    <submittedName>
        <fullName evidence="6">Putative ankyrin repeat-containing</fullName>
    </submittedName>
</protein>
<dbReference type="PANTHER" id="PTHR24193:SF125">
    <property type="entry name" value="PROTEIN FEM-1 HOMOLOG CG6966-LIKE PROTEIN"/>
    <property type="match status" value="1"/>
</dbReference>
<evidence type="ECO:0000259" key="5">
    <source>
        <dbReference type="Pfam" id="PF24883"/>
    </source>
</evidence>
<dbReference type="InterPro" id="IPR056884">
    <property type="entry name" value="NPHP3-like_N"/>
</dbReference>
<feature type="repeat" description="ANK" evidence="3">
    <location>
        <begin position="718"/>
        <end position="750"/>
    </location>
</feature>
<dbReference type="PRINTS" id="PR01415">
    <property type="entry name" value="ANKYRIN"/>
</dbReference>
<keyword evidence="4" id="KW-0472">Membrane</keyword>
<feature type="repeat" description="ANK" evidence="3">
    <location>
        <begin position="685"/>
        <end position="717"/>
    </location>
</feature>
<dbReference type="Gene3D" id="1.25.40.20">
    <property type="entry name" value="Ankyrin repeat-containing domain"/>
    <property type="match status" value="3"/>
</dbReference>
<feature type="repeat" description="ANK" evidence="3">
    <location>
        <begin position="478"/>
        <end position="510"/>
    </location>
</feature>
<dbReference type="AlphaFoldDB" id="A0A0G2FPJ9"/>
<dbReference type="PANTHER" id="PTHR24193">
    <property type="entry name" value="ANKYRIN REPEAT PROTEIN"/>
    <property type="match status" value="1"/>
</dbReference>
<keyword evidence="4" id="KW-1133">Transmembrane helix</keyword>
<proteinExistence type="predicted"/>
<dbReference type="SUPFAM" id="SSF52540">
    <property type="entry name" value="P-loop containing nucleoside triphosphate hydrolases"/>
    <property type="match status" value="1"/>
</dbReference>
<evidence type="ECO:0000256" key="4">
    <source>
        <dbReference type="SAM" id="Phobius"/>
    </source>
</evidence>
<evidence type="ECO:0000256" key="1">
    <source>
        <dbReference type="ARBA" id="ARBA00022737"/>
    </source>
</evidence>
<name>A0A0G2FPJ9_9PEZI</name>
<dbReference type="SMART" id="SM00248">
    <property type="entry name" value="ANK"/>
    <property type="match status" value="10"/>
</dbReference>